<dbReference type="Pfam" id="PF07654">
    <property type="entry name" value="C1-set"/>
    <property type="match status" value="3"/>
</dbReference>
<feature type="domain" description="Ig-like" evidence="3">
    <location>
        <begin position="417"/>
        <end position="492"/>
    </location>
</feature>
<organism evidence="4 5">
    <name type="scientific">Mugilogobius chulae</name>
    <name type="common">yellowstripe goby</name>
    <dbReference type="NCBI Taxonomy" id="88201"/>
    <lineage>
        <taxon>Eukaryota</taxon>
        <taxon>Metazoa</taxon>
        <taxon>Chordata</taxon>
        <taxon>Craniata</taxon>
        <taxon>Vertebrata</taxon>
        <taxon>Euteleostomi</taxon>
        <taxon>Actinopterygii</taxon>
        <taxon>Neopterygii</taxon>
        <taxon>Teleostei</taxon>
        <taxon>Neoteleostei</taxon>
        <taxon>Acanthomorphata</taxon>
        <taxon>Gobiaria</taxon>
        <taxon>Gobiiformes</taxon>
        <taxon>Gobioidei</taxon>
        <taxon>Gobiidae</taxon>
        <taxon>Gobionellinae</taxon>
        <taxon>Mugilogobius</taxon>
    </lineage>
</organism>
<proteinExistence type="predicted"/>
<reference evidence="5" key="1">
    <citation type="submission" date="2024-04" db="EMBL/GenBank/DDBJ databases">
        <title>Salinicola lusitanus LLJ914,a marine bacterium isolated from the Okinawa Trough.</title>
        <authorList>
            <person name="Li J."/>
        </authorList>
    </citation>
    <scope>NUCLEOTIDE SEQUENCE [LARGE SCALE GENOMIC DNA]</scope>
</reference>
<gene>
    <name evidence="4" type="ORF">WMY93_003086</name>
</gene>
<evidence type="ECO:0000259" key="3">
    <source>
        <dbReference type="PROSITE" id="PS50835"/>
    </source>
</evidence>
<dbReference type="Gene3D" id="2.60.40.10">
    <property type="entry name" value="Immunoglobulins"/>
    <property type="match status" value="6"/>
</dbReference>
<dbReference type="CDD" id="cd00098">
    <property type="entry name" value="IgC1"/>
    <property type="match status" value="2"/>
</dbReference>
<feature type="domain" description="Ig-like" evidence="3">
    <location>
        <begin position="317"/>
        <end position="410"/>
    </location>
</feature>
<dbReference type="AlphaFoldDB" id="A0AAW0PWG1"/>
<dbReference type="EMBL" id="JBBPFD010000002">
    <property type="protein sequence ID" value="KAK7939760.1"/>
    <property type="molecule type" value="Genomic_DNA"/>
</dbReference>
<feature type="transmembrane region" description="Helical" evidence="2">
    <location>
        <begin position="115"/>
        <end position="137"/>
    </location>
</feature>
<keyword evidence="1" id="KW-0393">Immunoglobulin domain</keyword>
<sequence>MLVDQKGKLRCEVKVPNNEGLISVVWMNELGEELMNNNDTDKGAMVRGREYVLELDITYEEWNEGIKRICQLKHDDEPDVIEQVFERKHDFIVDVIEQYHNWNKKQAHEEDTTQVTAMAFILLFLITLLFSIATTAFKQLSLLFSVSFLDFPCHSRCFLSSPLPLSCKENLNPAPHYVRAAVKDCHLLFTKSTTLLFNAKDPRIIAPSITLFPTWEGDADSVKPDSPVKLTCMLSDFYPDKLTVSWARDSQPLPAHAQTQKKLQSTERTPLFTLSSQIEPDMSHWQNGSSFTCTALHKDKHYSKSINICKSIPMTPPAVRLEIPNFQSVVTADSEITATCFVHSLVNASLTWLLDGSVSSPDLRVYETSNSTHVIGKLTLSPSEWKKLSVLACRAEHLCLPPTEDKTKIAAAPGPAPEVTIRRSLPHVLKGDSAVLQCDITSLSSSDFYVTFHEGTGHSISRTFSVPAIYWRTENRFRCQVSQGFSNKISVSSTKSIFVEPSVKLLLAPSDKSGQQTLSCTAWGFNPHIEWFSGSQRLSGGSNVPTSLNAEGHVVVSSSFQVPETEWKSGKVFSCQATDTSLNKKLKKDIRVCEGHVEARPVLLVEAPSFQTVMTSTSNVVKASCSLCSVFEAKISWWMDKNLVQSDSVRQYMNSSHIISELTVSPSKWKTLGHVSCKAEHVCLSTTEKTVYLLQVLLQRCHQEVLPHVLKGDSAMLQCDITNLSSSDFYVTFQCNQRDISPKDFVHLSEGTGHSISRTFSVPAIYWRTENRFRCQVSQGFSNKIRSAPQKVSLVRKPLIGALVKLLLAPSDKSGQQTLSCTAWGFNPHIEWFSGSQRLSGGSNVPTSLNAEGHVVVSSSFQVPETEWKSGKVFSCQATDTSLNKKIKKDISVCEVNLVVILFHVGALNLENHRA</sequence>
<dbReference type="Proteomes" id="UP001460270">
    <property type="component" value="Unassembled WGS sequence"/>
</dbReference>
<dbReference type="InterPro" id="IPR036179">
    <property type="entry name" value="Ig-like_dom_sf"/>
</dbReference>
<evidence type="ECO:0000256" key="1">
    <source>
        <dbReference type="ARBA" id="ARBA00023319"/>
    </source>
</evidence>
<feature type="domain" description="Ig-like" evidence="3">
    <location>
        <begin position="207"/>
        <end position="307"/>
    </location>
</feature>
<evidence type="ECO:0000313" key="5">
    <source>
        <dbReference type="Proteomes" id="UP001460270"/>
    </source>
</evidence>
<dbReference type="PROSITE" id="PS50835">
    <property type="entry name" value="IG_LIKE"/>
    <property type="match status" value="6"/>
</dbReference>
<dbReference type="PANTHER" id="PTHR23411">
    <property type="entry name" value="TAPASIN"/>
    <property type="match status" value="1"/>
</dbReference>
<dbReference type="InterPro" id="IPR007110">
    <property type="entry name" value="Ig-like_dom"/>
</dbReference>
<dbReference type="InterPro" id="IPR013783">
    <property type="entry name" value="Ig-like_fold"/>
</dbReference>
<keyword evidence="2" id="KW-0472">Membrane</keyword>
<protein>
    <recommendedName>
        <fullName evidence="3">Ig-like domain-containing protein</fullName>
    </recommendedName>
</protein>
<keyword evidence="2" id="KW-1133">Transmembrane helix</keyword>
<feature type="domain" description="Ig-like" evidence="3">
    <location>
        <begin position="601"/>
        <end position="692"/>
    </location>
</feature>
<accession>A0AAW0PWG1</accession>
<dbReference type="InterPro" id="IPR003597">
    <property type="entry name" value="Ig_C1-set"/>
</dbReference>
<name>A0AAW0PWG1_9GOBI</name>
<dbReference type="InterPro" id="IPR050380">
    <property type="entry name" value="Immune_Resp_Modulators"/>
</dbReference>
<evidence type="ECO:0000256" key="2">
    <source>
        <dbReference type="SAM" id="Phobius"/>
    </source>
</evidence>
<keyword evidence="5" id="KW-1185">Reference proteome</keyword>
<feature type="domain" description="Ig-like" evidence="3">
    <location>
        <begin position="798"/>
        <end position="892"/>
    </location>
</feature>
<comment type="caution">
    <text evidence="4">The sequence shown here is derived from an EMBL/GenBank/DDBJ whole genome shotgun (WGS) entry which is preliminary data.</text>
</comment>
<dbReference type="SUPFAM" id="SSF48726">
    <property type="entry name" value="Immunoglobulin"/>
    <property type="match status" value="7"/>
</dbReference>
<keyword evidence="2" id="KW-0812">Transmembrane</keyword>
<feature type="domain" description="Ig-like" evidence="3">
    <location>
        <begin position="501"/>
        <end position="591"/>
    </location>
</feature>
<evidence type="ECO:0000313" key="4">
    <source>
        <dbReference type="EMBL" id="KAK7939760.1"/>
    </source>
</evidence>
<dbReference type="SMART" id="SM00407">
    <property type="entry name" value="IGc1"/>
    <property type="match status" value="3"/>
</dbReference>